<evidence type="ECO:0000313" key="2">
    <source>
        <dbReference type="EMBL" id="STX45175.1"/>
    </source>
</evidence>
<dbReference type="EMBL" id="LNYE01000029">
    <property type="protein sequence ID" value="KTD06357.1"/>
    <property type="molecule type" value="Genomic_DNA"/>
</dbReference>
<dbReference type="AlphaFoldDB" id="A0A378JC39"/>
<reference evidence="2 4" key="2">
    <citation type="submission" date="2018-06" db="EMBL/GenBank/DDBJ databases">
        <authorList>
            <consortium name="Pathogen Informatics"/>
            <person name="Doyle S."/>
        </authorList>
    </citation>
    <scope>NUCLEOTIDE SEQUENCE [LARGE SCALE GENOMIC DNA]</scope>
    <source>
        <strain evidence="2 4">NCTC12388</strain>
    </source>
</reference>
<proteinExistence type="predicted"/>
<dbReference type="Proteomes" id="UP000054691">
    <property type="component" value="Unassembled WGS sequence"/>
</dbReference>
<sequence>MSPVLGKCIVALQKNDVEQLEQLLKEFPKEIDWPEDINIPEAAVAKERMNMIKGIIENRVIIEAKILPVLEQCSGFLETKDLSSAQKIISTLPSDEKISAMISCGFERANHQRDTRYCGKA</sequence>
<organism evidence="2 4">
    <name type="scientific">Legionella gratiana</name>
    <dbReference type="NCBI Taxonomy" id="45066"/>
    <lineage>
        <taxon>Bacteria</taxon>
        <taxon>Pseudomonadati</taxon>
        <taxon>Pseudomonadota</taxon>
        <taxon>Gammaproteobacteria</taxon>
        <taxon>Legionellales</taxon>
        <taxon>Legionellaceae</taxon>
        <taxon>Legionella</taxon>
    </lineage>
</organism>
<reference evidence="1 3" key="1">
    <citation type="submission" date="2015-11" db="EMBL/GenBank/DDBJ databases">
        <title>Genomic analysis of 38 Legionella species identifies large and diverse effector repertoires.</title>
        <authorList>
            <person name="Burstein D."/>
            <person name="Amaro F."/>
            <person name="Zusman T."/>
            <person name="Lifshitz Z."/>
            <person name="Cohen O."/>
            <person name="Gilbert J.A."/>
            <person name="Pupko T."/>
            <person name="Shuman H.A."/>
            <person name="Segal G."/>
        </authorList>
    </citation>
    <scope>NUCLEOTIDE SEQUENCE [LARGE SCALE GENOMIC DNA]</scope>
    <source>
        <strain evidence="1 3">Lyon 8420412</strain>
    </source>
</reference>
<evidence type="ECO:0000313" key="4">
    <source>
        <dbReference type="Proteomes" id="UP000254476"/>
    </source>
</evidence>
<dbReference type="STRING" id="45066.Lgra_3134"/>
<dbReference type="Proteomes" id="UP000254476">
    <property type="component" value="Unassembled WGS sequence"/>
</dbReference>
<evidence type="ECO:0000313" key="3">
    <source>
        <dbReference type="Proteomes" id="UP000054691"/>
    </source>
</evidence>
<evidence type="ECO:0000313" key="1">
    <source>
        <dbReference type="EMBL" id="KTD06357.1"/>
    </source>
</evidence>
<protein>
    <submittedName>
        <fullName evidence="2">SdeC protein, substrate of the Dot/Icm system</fullName>
    </submittedName>
    <submittedName>
        <fullName evidence="1">Sid related protein-like protein</fullName>
    </submittedName>
</protein>
<accession>A0A378JC39</accession>
<gene>
    <name evidence="2" type="primary">sdeC</name>
    <name evidence="1" type="ORF">Lgra_3134</name>
    <name evidence="2" type="ORF">NCTC12388_01904</name>
</gene>
<name>A0A378JC39_9GAMM</name>
<dbReference type="RefSeq" id="WP_058500106.1">
    <property type="nucleotide sequence ID" value="NZ_CAAAHW010000005.1"/>
</dbReference>
<dbReference type="EMBL" id="UGOB01000001">
    <property type="protein sequence ID" value="STX45175.1"/>
    <property type="molecule type" value="Genomic_DNA"/>
</dbReference>
<keyword evidence="3" id="KW-1185">Reference proteome</keyword>